<dbReference type="GO" id="GO:0005634">
    <property type="term" value="C:nucleus"/>
    <property type="evidence" value="ECO:0007669"/>
    <property type="project" value="UniProtKB-SubCell"/>
</dbReference>
<gene>
    <name evidence="15" type="primary">CPC16203</name>
    <name evidence="15" type="ORF">LACBIDRAFT_191040</name>
</gene>
<dbReference type="InterPro" id="IPR027120">
    <property type="entry name" value="Smc2_ABC"/>
</dbReference>
<feature type="coiled-coil region" evidence="12">
    <location>
        <begin position="685"/>
        <end position="927"/>
    </location>
</feature>
<dbReference type="SUPFAM" id="SSF52540">
    <property type="entry name" value="P-loop containing nucleoside triphosphate hydrolases"/>
    <property type="match status" value="1"/>
</dbReference>
<evidence type="ECO:0000256" key="11">
    <source>
        <dbReference type="PIRNR" id="PIRNR005719"/>
    </source>
</evidence>
<keyword evidence="6" id="KW-0067">ATP-binding</keyword>
<keyword evidence="7 12" id="KW-0175">Coiled coil</keyword>
<dbReference type="FunFam" id="3.40.50.300:FF:000385">
    <property type="entry name" value="Structural maintenance of chromosomes 2"/>
    <property type="match status" value="1"/>
</dbReference>
<dbReference type="InterPro" id="IPR010935">
    <property type="entry name" value="SMC_hinge"/>
</dbReference>
<keyword evidence="9 11" id="KW-0539">Nucleus</keyword>
<dbReference type="GO" id="GO:0007165">
    <property type="term" value="P:signal transduction"/>
    <property type="evidence" value="ECO:0007669"/>
    <property type="project" value="InterPro"/>
</dbReference>
<dbReference type="AlphaFoldDB" id="B0DHC4"/>
<reference evidence="15 16" key="1">
    <citation type="journal article" date="2008" name="Nature">
        <title>The genome of Laccaria bicolor provides insights into mycorrhizal symbiosis.</title>
        <authorList>
            <person name="Martin F."/>
            <person name="Aerts A."/>
            <person name="Ahren D."/>
            <person name="Brun A."/>
            <person name="Danchin E.G.J."/>
            <person name="Duchaussoy F."/>
            <person name="Gibon J."/>
            <person name="Kohler A."/>
            <person name="Lindquist E."/>
            <person name="Pereda V."/>
            <person name="Salamov A."/>
            <person name="Shapiro H.J."/>
            <person name="Wuyts J."/>
            <person name="Blaudez D."/>
            <person name="Buee M."/>
            <person name="Brokstein P."/>
            <person name="Canbaeck B."/>
            <person name="Cohen D."/>
            <person name="Courty P.E."/>
            <person name="Coutinho P.M."/>
            <person name="Delaruelle C."/>
            <person name="Detter J.C."/>
            <person name="Deveau A."/>
            <person name="DiFazio S."/>
            <person name="Duplessis S."/>
            <person name="Fraissinet-Tachet L."/>
            <person name="Lucic E."/>
            <person name="Frey-Klett P."/>
            <person name="Fourrey C."/>
            <person name="Feussner I."/>
            <person name="Gay G."/>
            <person name="Grimwood J."/>
            <person name="Hoegger P.J."/>
            <person name="Jain P."/>
            <person name="Kilaru S."/>
            <person name="Labbe J."/>
            <person name="Lin Y.C."/>
            <person name="Legue V."/>
            <person name="Le Tacon F."/>
            <person name="Marmeisse R."/>
            <person name="Melayah D."/>
            <person name="Montanini B."/>
            <person name="Muratet M."/>
            <person name="Nehls U."/>
            <person name="Niculita-Hirzel H."/>
            <person name="Oudot-Le Secq M.P."/>
            <person name="Peter M."/>
            <person name="Quesneville H."/>
            <person name="Rajashekar B."/>
            <person name="Reich M."/>
            <person name="Rouhier N."/>
            <person name="Schmutz J."/>
            <person name="Yin T."/>
            <person name="Chalot M."/>
            <person name="Henrissat B."/>
            <person name="Kuees U."/>
            <person name="Lucas S."/>
            <person name="Van de Peer Y."/>
            <person name="Podila G.K."/>
            <person name="Polle A."/>
            <person name="Pukkila P.J."/>
            <person name="Richardson P.M."/>
            <person name="Rouze P."/>
            <person name="Sanders I.R."/>
            <person name="Stajich J.E."/>
            <person name="Tunlid A."/>
            <person name="Tuskan G."/>
            <person name="Grigoriev I.V."/>
        </authorList>
    </citation>
    <scope>NUCLEOTIDE SEQUENCE [LARGE SCALE GENOMIC DNA]</scope>
    <source>
        <strain evidence="16">S238N-H82 / ATCC MYA-4686</strain>
    </source>
</reference>
<dbReference type="FunCoup" id="B0DHC4">
    <property type="interactions" value="675"/>
</dbReference>
<organism evidence="16">
    <name type="scientific">Laccaria bicolor (strain S238N-H82 / ATCC MYA-4686)</name>
    <name type="common">Bicoloured deceiver</name>
    <name type="synonym">Laccaria laccata var. bicolor</name>
    <dbReference type="NCBI Taxonomy" id="486041"/>
    <lineage>
        <taxon>Eukaryota</taxon>
        <taxon>Fungi</taxon>
        <taxon>Dikarya</taxon>
        <taxon>Basidiomycota</taxon>
        <taxon>Agaricomycotina</taxon>
        <taxon>Agaricomycetes</taxon>
        <taxon>Agaricomycetidae</taxon>
        <taxon>Agaricales</taxon>
        <taxon>Agaricineae</taxon>
        <taxon>Hydnangiaceae</taxon>
        <taxon>Laccaria</taxon>
    </lineage>
</organism>
<evidence type="ECO:0000256" key="1">
    <source>
        <dbReference type="ARBA" id="ARBA00004123"/>
    </source>
</evidence>
<name>B0DHC4_LACBS</name>
<accession>B0DHC4</accession>
<feature type="compositionally biased region" description="Basic and acidic residues" evidence="13">
    <location>
        <begin position="250"/>
        <end position="264"/>
    </location>
</feature>
<evidence type="ECO:0000256" key="2">
    <source>
        <dbReference type="ARBA" id="ARBA00005231"/>
    </source>
</evidence>
<evidence type="ECO:0000256" key="10">
    <source>
        <dbReference type="ARBA" id="ARBA00023306"/>
    </source>
</evidence>
<evidence type="ECO:0000256" key="12">
    <source>
        <dbReference type="SAM" id="Coils"/>
    </source>
</evidence>
<evidence type="ECO:0000256" key="8">
    <source>
        <dbReference type="ARBA" id="ARBA00023067"/>
    </source>
</evidence>
<evidence type="ECO:0000256" key="9">
    <source>
        <dbReference type="ARBA" id="ARBA00023242"/>
    </source>
</evidence>
<dbReference type="Pfam" id="PF06470">
    <property type="entry name" value="SMC_hinge"/>
    <property type="match status" value="1"/>
</dbReference>
<dbReference type="Gene3D" id="3.40.50.300">
    <property type="entry name" value="P-loop containing nucleotide triphosphate hydrolases"/>
    <property type="match status" value="2"/>
</dbReference>
<dbReference type="InterPro" id="IPR036277">
    <property type="entry name" value="SMC_hinge_sf"/>
</dbReference>
<sequence length="1206" mass="135410">MRIEELVIEGFKSYPVRTTITGWDPSFNAITGLNGSGKSNILDAICFVLGITNMSQMRAANQQDLIYKRGQAGVTKASVTIVFDNSDRAKSPTGYEACKQITVTRIIAMPNLTKYLINGHKSNQASVQTLFQSVQLNINNPNFVIMQGRITKVLNMRPQEILGMVEEAAGTRMFEDRKDKAKRTMGKKEKRVAEITSLLHEEIMPKLEKLRAEKKSFLAYQKTVSELERLTRIVIACEWLSKRELVEERENDIKEKEQEQEDVKKGKKRSTKEMEAAEKDLAAVTKKRNDEMSKGGKLKKLQDEVDRLGKDLVLVKTQAEIKEESIKKEEENVQTLVDELQELEGSITEKQAQVAQLQSSYKTVNDSHTALETTLSTAEELLQTLLTGLSSKGAKNTGGGYMGQLAEAKQRMAQAAAEEEQSKVKLGMAEQELGTLKGRMKDFEREARDSKRKVEAMRGTVEGIKSKIAKCGWSAEKEGEGEAKLREAKGAVRNLGEHRDRVKHNLSRLNFDYTNPTPNFDRSKVKGLAAQLITLPEEHYDKSTALEIAAGGKLFNVVVENEMIGKDLLKNGKLKKRVTLIPLNKISPFTLHPRKLEAAQRLAPGKVRTALSLVGYEEEVAKAIAYVFNDTLVCDDADTARKVTFAKDILTKSVTLEGDVYDPSGTLSGGSAPTGNRILVDVQELLQVEGKFKDAQARLASLEREEERNRKARESWKQLARELEIKEHELKLLEEQVVGSNASRIATQVEEAKQLIIDLQTAVQTAKDKQAAAQVECQNLERDMAEFKNNKEGKIEELKASISKQKASLQKHAVTVKVQQKEHHTATLELEQLESDLEGERKKLAEARSGIESMRVELQKLNEQVSRRENAHAQAAVKLEEELATLGRFDTELKELERVIKEKKESISQAEITLKEIEHAVGNLQKEKVTAGNDIVKLQKLHPWIEEDKDQFQVEGSQYHPGQRDIGDLNLKVKELAASQTGMKKKINPTVMNMIDTVEKREVDLKKMLMTVMKDKEKIEKTIEELDRYKRDALQKTWEKVDGDFGGIFAELLPGNFAKLQPPDGQDLIQGLEVKVRLGTVWKQSLTELSGGQRSLIALSLIMALLQFKPAPMYILDEIDAALDLSHTQHIGQLFRTRFKGSQFIVVSLKEGLFTNANVLFRARFRDGTSIVERTAQRSTSALYTNGDREDEDDSSRNPGRGRRAG</sequence>
<evidence type="ECO:0000313" key="16">
    <source>
        <dbReference type="Proteomes" id="UP000001194"/>
    </source>
</evidence>
<evidence type="ECO:0000256" key="6">
    <source>
        <dbReference type="ARBA" id="ARBA00022840"/>
    </source>
</evidence>
<keyword evidence="16" id="KW-1185">Reference proteome</keyword>
<dbReference type="InterPro" id="IPR024704">
    <property type="entry name" value="SMC"/>
</dbReference>
<evidence type="ECO:0000256" key="5">
    <source>
        <dbReference type="ARBA" id="ARBA00022776"/>
    </source>
</evidence>
<dbReference type="InterPro" id="IPR003395">
    <property type="entry name" value="RecF/RecN/SMC_N"/>
</dbReference>
<dbReference type="RefSeq" id="XP_001883374.1">
    <property type="nucleotide sequence ID" value="XM_001883339.1"/>
</dbReference>
<protein>
    <recommendedName>
        <fullName evidence="11">Structural maintenance of chromosomes protein</fullName>
    </recommendedName>
</protein>
<dbReference type="OrthoDB" id="10255539at2759"/>
<keyword evidence="5" id="KW-0498">Mitosis</keyword>
<comment type="similarity">
    <text evidence="2">Belongs to the SMC family. SMC2 subfamily.</text>
</comment>
<dbReference type="SMART" id="SM00968">
    <property type="entry name" value="SMC_hinge"/>
    <property type="match status" value="1"/>
</dbReference>
<dbReference type="HOGENOM" id="CLU_001042_9_0_1"/>
<dbReference type="PANTHER" id="PTHR43977">
    <property type="entry name" value="STRUCTURAL MAINTENANCE OF CHROMOSOMES PROTEIN 3"/>
    <property type="match status" value="1"/>
</dbReference>
<dbReference type="Gene3D" id="3.30.70.1620">
    <property type="match status" value="1"/>
</dbReference>
<dbReference type="GO" id="GO:0051301">
    <property type="term" value="P:cell division"/>
    <property type="evidence" value="ECO:0007669"/>
    <property type="project" value="UniProtKB-KW"/>
</dbReference>
<dbReference type="STRING" id="486041.B0DHC4"/>
<evidence type="ECO:0000256" key="4">
    <source>
        <dbReference type="ARBA" id="ARBA00022741"/>
    </source>
</evidence>
<dbReference type="KEGG" id="lbc:LACBIDRAFT_191040"/>
<feature type="coiled-coil region" evidence="12">
    <location>
        <begin position="405"/>
        <end position="460"/>
    </location>
</feature>
<dbReference type="InterPro" id="IPR027417">
    <property type="entry name" value="P-loop_NTPase"/>
</dbReference>
<dbReference type="EMBL" id="DS547110">
    <property type="protein sequence ID" value="EDR06086.1"/>
    <property type="molecule type" value="Genomic_DNA"/>
</dbReference>
<dbReference type="Proteomes" id="UP000001194">
    <property type="component" value="Unassembled WGS sequence"/>
</dbReference>
<dbReference type="InParanoid" id="B0DHC4"/>
<evidence type="ECO:0000313" key="15">
    <source>
        <dbReference type="EMBL" id="EDR06086.1"/>
    </source>
</evidence>
<dbReference type="PIRSF" id="PIRSF005719">
    <property type="entry name" value="SMC"/>
    <property type="match status" value="1"/>
</dbReference>
<dbReference type="GO" id="GO:0007076">
    <property type="term" value="P:mitotic chromosome condensation"/>
    <property type="evidence" value="ECO:0007669"/>
    <property type="project" value="UniProtKB-ARBA"/>
</dbReference>
<feature type="domain" description="Death" evidence="14">
    <location>
        <begin position="714"/>
        <end position="756"/>
    </location>
</feature>
<dbReference type="CDD" id="cd03273">
    <property type="entry name" value="ABC_SMC2_euk"/>
    <property type="match status" value="1"/>
</dbReference>
<dbReference type="GO" id="GO:0005694">
    <property type="term" value="C:chromosome"/>
    <property type="evidence" value="ECO:0007669"/>
    <property type="project" value="InterPro"/>
</dbReference>
<dbReference type="GeneID" id="6078895"/>
<dbReference type="Gene3D" id="1.20.1060.20">
    <property type="match status" value="1"/>
</dbReference>
<keyword evidence="8" id="KW-0226">DNA condensation</keyword>
<dbReference type="FunFam" id="3.40.50.300:FF:000278">
    <property type="entry name" value="Structural maintenance of chromosomes 2"/>
    <property type="match status" value="1"/>
</dbReference>
<feature type="region of interest" description="Disordered" evidence="13">
    <location>
        <begin position="1181"/>
        <end position="1206"/>
    </location>
</feature>
<evidence type="ECO:0000259" key="14">
    <source>
        <dbReference type="PROSITE" id="PS50017"/>
    </source>
</evidence>
<evidence type="ECO:0000256" key="13">
    <source>
        <dbReference type="SAM" id="MobiDB-lite"/>
    </source>
</evidence>
<proteinExistence type="inferred from homology"/>
<dbReference type="SUPFAM" id="SSF75553">
    <property type="entry name" value="Smc hinge domain"/>
    <property type="match status" value="1"/>
</dbReference>
<keyword evidence="4" id="KW-0547">Nucleotide-binding</keyword>
<comment type="subcellular location">
    <subcellularLocation>
        <location evidence="1 11">Nucleus</location>
    </subcellularLocation>
</comment>
<dbReference type="PROSITE" id="PS50017">
    <property type="entry name" value="DEATH_DOMAIN"/>
    <property type="match status" value="1"/>
</dbReference>
<dbReference type="InterPro" id="IPR000488">
    <property type="entry name" value="Death_dom"/>
</dbReference>
<evidence type="ECO:0000256" key="7">
    <source>
        <dbReference type="ARBA" id="ARBA00023054"/>
    </source>
</evidence>
<keyword evidence="10" id="KW-0131">Cell cycle</keyword>
<feature type="region of interest" description="Disordered" evidence="13">
    <location>
        <begin position="250"/>
        <end position="276"/>
    </location>
</feature>
<dbReference type="GO" id="GO:0005524">
    <property type="term" value="F:ATP binding"/>
    <property type="evidence" value="ECO:0007669"/>
    <property type="project" value="UniProtKB-KW"/>
</dbReference>
<keyword evidence="3" id="KW-0132">Cell division</keyword>
<evidence type="ECO:0000256" key="3">
    <source>
        <dbReference type="ARBA" id="ARBA00022618"/>
    </source>
</evidence>
<dbReference type="Pfam" id="PF02463">
    <property type="entry name" value="SMC_N"/>
    <property type="match status" value="1"/>
</dbReference>
<dbReference type="GO" id="GO:0016887">
    <property type="term" value="F:ATP hydrolysis activity"/>
    <property type="evidence" value="ECO:0007669"/>
    <property type="project" value="InterPro"/>
</dbReference>